<dbReference type="Proteomes" id="UP000187735">
    <property type="component" value="Chromosome"/>
</dbReference>
<sequence precursor="true">MTQPNRRSFLQCAATFALLCSVCAMATSAAPDSVRNGDKPRVIVSTDIGGSDPDDFQSLVHLLLYADVVEVEGLISSPPNAGRASDILEVIDAYASDYAQLKRHSKDYPAPELLRNATKQGAVDKAPQNGWGEPTDGSRWIVQRAKVVDKRPLWILVWGSITDVAQAVHNDPSIKDKVRVYSIGSWNTKHDTAARDYLFNNHSDLWWIENNTTFRGMYMGGTQDGEWGNNSFVQQNVKGHGSLGDLFFKKKRDIKMGDTPSLLYLLHGNADDPTSPHWGGAFVKTDHGKHFWTDNPDQSLSINHRAGAKTVSDWRRKYLEDWKQRMDRVLK</sequence>
<dbReference type="Gene3D" id="3.90.245.10">
    <property type="entry name" value="Ribonucleoside hydrolase-like"/>
    <property type="match status" value="1"/>
</dbReference>
<dbReference type="PROSITE" id="PS51318">
    <property type="entry name" value="TAT"/>
    <property type="match status" value="1"/>
</dbReference>
<dbReference type="InterPro" id="IPR006311">
    <property type="entry name" value="TAT_signal"/>
</dbReference>
<evidence type="ECO:0000313" key="3">
    <source>
        <dbReference type="EMBL" id="APZ96337.1"/>
    </source>
</evidence>
<evidence type="ECO:0000313" key="4">
    <source>
        <dbReference type="Proteomes" id="UP000187735"/>
    </source>
</evidence>
<accession>A0A1P8WQK5</accession>
<gene>
    <name evidence="3" type="ORF">Fuma_06005</name>
</gene>
<name>A0A1P8WQK5_9PLAN</name>
<keyword evidence="3" id="KW-0378">Hydrolase</keyword>
<dbReference type="AlphaFoldDB" id="A0A1P8WQK5"/>
<keyword evidence="4" id="KW-1185">Reference proteome</keyword>
<dbReference type="SUPFAM" id="SSF53590">
    <property type="entry name" value="Nucleoside hydrolase"/>
    <property type="match status" value="1"/>
</dbReference>
<dbReference type="EMBL" id="CP017641">
    <property type="protein sequence ID" value="APZ96337.1"/>
    <property type="molecule type" value="Genomic_DNA"/>
</dbReference>
<organism evidence="3 4">
    <name type="scientific">Fuerstiella marisgermanici</name>
    <dbReference type="NCBI Taxonomy" id="1891926"/>
    <lineage>
        <taxon>Bacteria</taxon>
        <taxon>Pseudomonadati</taxon>
        <taxon>Planctomycetota</taxon>
        <taxon>Planctomycetia</taxon>
        <taxon>Planctomycetales</taxon>
        <taxon>Planctomycetaceae</taxon>
        <taxon>Fuerstiella</taxon>
    </lineage>
</organism>
<evidence type="ECO:0000256" key="1">
    <source>
        <dbReference type="SAM" id="SignalP"/>
    </source>
</evidence>
<feature type="domain" description="Cellulose-binding Sde182 nucleoside hydrolase-like" evidence="2">
    <location>
        <begin position="41"/>
        <end position="280"/>
    </location>
</feature>
<dbReference type="InterPro" id="IPR011483">
    <property type="entry name" value="Sde182_NH-like"/>
</dbReference>
<proteinExistence type="predicted"/>
<keyword evidence="1" id="KW-0732">Signal</keyword>
<dbReference type="Pfam" id="PF07632">
    <property type="entry name" value="Sde182_NH-like"/>
    <property type="match status" value="1"/>
</dbReference>
<dbReference type="KEGG" id="fmr:Fuma_06005"/>
<dbReference type="STRING" id="1891926.Fuma_06005"/>
<feature type="chain" id="PRO_5013088869" evidence="1">
    <location>
        <begin position="27"/>
        <end position="331"/>
    </location>
</feature>
<dbReference type="GO" id="GO:0016799">
    <property type="term" value="F:hydrolase activity, hydrolyzing N-glycosyl compounds"/>
    <property type="evidence" value="ECO:0007669"/>
    <property type="project" value="InterPro"/>
</dbReference>
<evidence type="ECO:0000259" key="2">
    <source>
        <dbReference type="Pfam" id="PF07632"/>
    </source>
</evidence>
<reference evidence="3 4" key="1">
    <citation type="journal article" date="2016" name="Front. Microbiol.">
        <title>Fuerstia marisgermanicae gen. nov., sp. nov., an Unusual Member of the Phylum Planctomycetes from the German Wadden Sea.</title>
        <authorList>
            <person name="Kohn T."/>
            <person name="Heuer A."/>
            <person name="Jogler M."/>
            <person name="Vollmers J."/>
            <person name="Boedeker C."/>
            <person name="Bunk B."/>
            <person name="Rast P."/>
            <person name="Borchert D."/>
            <person name="Glockner I."/>
            <person name="Freese H.M."/>
            <person name="Klenk H.P."/>
            <person name="Overmann J."/>
            <person name="Kaster A.K."/>
            <person name="Rohde M."/>
            <person name="Wiegand S."/>
            <person name="Jogler C."/>
        </authorList>
    </citation>
    <scope>NUCLEOTIDE SEQUENCE [LARGE SCALE GENOMIC DNA]</scope>
    <source>
        <strain evidence="3 4">NH11</strain>
    </source>
</reference>
<protein>
    <submittedName>
        <fullName evidence="3">Inosine-uridine preferring nucleoside hydrolase</fullName>
    </submittedName>
</protein>
<feature type="signal peptide" evidence="1">
    <location>
        <begin position="1"/>
        <end position="26"/>
    </location>
</feature>
<dbReference type="InterPro" id="IPR036452">
    <property type="entry name" value="Ribo_hydro-like"/>
</dbReference>